<dbReference type="GO" id="GO:0003824">
    <property type="term" value="F:catalytic activity"/>
    <property type="evidence" value="ECO:0007669"/>
    <property type="project" value="InterPro"/>
</dbReference>
<dbReference type="InterPro" id="IPR058240">
    <property type="entry name" value="rSAM_sf"/>
</dbReference>
<dbReference type="InterPro" id="IPR007197">
    <property type="entry name" value="rSAM"/>
</dbReference>
<keyword evidence="5" id="KW-0408">Iron</keyword>
<dbReference type="CDD" id="cd21123">
    <property type="entry name" value="SPASM_MftC-like"/>
    <property type="match status" value="1"/>
</dbReference>
<dbReference type="PANTHER" id="PTHR11228:SF34">
    <property type="entry name" value="TUNGSTEN-CONTAINING ALDEHYDE FERREDOXIN OXIDOREDUCTASE COFACTOR MODIFYING PROTEIN"/>
    <property type="match status" value="1"/>
</dbReference>
<evidence type="ECO:0000256" key="3">
    <source>
        <dbReference type="ARBA" id="ARBA00022691"/>
    </source>
</evidence>
<keyword evidence="6" id="KW-0411">Iron-sulfur</keyword>
<evidence type="ECO:0000313" key="9">
    <source>
        <dbReference type="Proteomes" id="UP000199073"/>
    </source>
</evidence>
<dbReference type="PANTHER" id="PTHR11228">
    <property type="entry name" value="RADICAL SAM DOMAIN PROTEIN"/>
    <property type="match status" value="1"/>
</dbReference>
<keyword evidence="4" id="KW-0479">Metal-binding</keyword>
<dbReference type="RefSeq" id="WP_092224113.1">
    <property type="nucleotide sequence ID" value="NZ_FNJI01000022.1"/>
</dbReference>
<dbReference type="PIRSF" id="PIRSF037420">
    <property type="entry name" value="PQQ_syn_pqqE"/>
    <property type="match status" value="1"/>
</dbReference>
<evidence type="ECO:0000256" key="6">
    <source>
        <dbReference type="ARBA" id="ARBA00023014"/>
    </source>
</evidence>
<comment type="cofactor">
    <cofactor evidence="1">
        <name>[4Fe-4S] cluster</name>
        <dbReference type="ChEBI" id="CHEBI:49883"/>
    </cofactor>
</comment>
<proteinExistence type="predicted"/>
<dbReference type="EMBL" id="FNJI01000022">
    <property type="protein sequence ID" value="SDP48823.1"/>
    <property type="molecule type" value="Genomic_DNA"/>
</dbReference>
<dbReference type="AlphaFoldDB" id="A0A1H0T463"/>
<dbReference type="InterPro" id="IPR000385">
    <property type="entry name" value="MoaA_NifB_PqqE_Fe-S-bd_CS"/>
</dbReference>
<evidence type="ECO:0000256" key="2">
    <source>
        <dbReference type="ARBA" id="ARBA00022485"/>
    </source>
</evidence>
<dbReference type="InterPro" id="IPR017200">
    <property type="entry name" value="PqqE-like"/>
</dbReference>
<dbReference type="SFLD" id="SFLDG01067">
    <property type="entry name" value="SPASM/twitch_domain_containing"/>
    <property type="match status" value="1"/>
</dbReference>
<dbReference type="Proteomes" id="UP000199073">
    <property type="component" value="Unassembled WGS sequence"/>
</dbReference>
<evidence type="ECO:0000256" key="5">
    <source>
        <dbReference type="ARBA" id="ARBA00023004"/>
    </source>
</evidence>
<sequence length="350" mass="38922">MSCVGEQFGMEFSLEEIAGCRKAQGLLSMELELSRLCDLRCLYCYAASGKALENELSLDEIRFIIDEAIGLGVKKIIVLGGGEPLLYPHLMDVLEYLRGRNLVVDLFTNGQTLNRELADKLFALGVGVALKMNSRIPGVQDRLAGRKGAHEAIGRALENLQTAGYPDSDHLLAIETIICSQNIAELPGMWRWARQNGIVPYFESITMQGRAVEYRELEVGQEQLKKLFKELACIDREEFKRSWTPHPPLVGSHCARHEYSCTVTSTGEVHPCPGVDVSGGSIRHTSLADIVRTSRIFRDLRNIRDTIKGHCAICELGEVCYGCRGHAYQVTGDYLAEDPICWLKHPPSNS</sequence>
<dbReference type="SFLD" id="SFLDG01386">
    <property type="entry name" value="main_SPASM_domain-containing"/>
    <property type="match status" value="1"/>
</dbReference>
<evidence type="ECO:0000256" key="4">
    <source>
        <dbReference type="ARBA" id="ARBA00022723"/>
    </source>
</evidence>
<gene>
    <name evidence="8" type="ORF">SAMN05660330_02920</name>
</gene>
<keyword evidence="3" id="KW-0949">S-adenosyl-L-methionine</keyword>
<dbReference type="STRING" id="91360.SAMN05660330_02920"/>
<dbReference type="Pfam" id="PF04055">
    <property type="entry name" value="Radical_SAM"/>
    <property type="match status" value="1"/>
</dbReference>
<feature type="domain" description="Radical SAM core" evidence="7">
    <location>
        <begin position="23"/>
        <end position="241"/>
    </location>
</feature>
<protein>
    <submittedName>
        <fullName evidence="8">Radical SAM additional 4Fe4S-binding SPASM domain-containing protein</fullName>
    </submittedName>
</protein>
<evidence type="ECO:0000256" key="1">
    <source>
        <dbReference type="ARBA" id="ARBA00001966"/>
    </source>
</evidence>
<dbReference type="PROSITE" id="PS01305">
    <property type="entry name" value="MOAA_NIFB_PQQE"/>
    <property type="match status" value="1"/>
</dbReference>
<dbReference type="NCBIfam" id="TIGR04085">
    <property type="entry name" value="rSAM_more_4Fe4S"/>
    <property type="match status" value="1"/>
</dbReference>
<dbReference type="CDD" id="cd01335">
    <property type="entry name" value="Radical_SAM"/>
    <property type="match status" value="1"/>
</dbReference>
<dbReference type="GO" id="GO:0051539">
    <property type="term" value="F:4 iron, 4 sulfur cluster binding"/>
    <property type="evidence" value="ECO:0007669"/>
    <property type="project" value="UniProtKB-KW"/>
</dbReference>
<dbReference type="InterPro" id="IPR050377">
    <property type="entry name" value="Radical_SAM_PqqE_MftC-like"/>
</dbReference>
<dbReference type="PROSITE" id="PS51918">
    <property type="entry name" value="RADICAL_SAM"/>
    <property type="match status" value="1"/>
</dbReference>
<evidence type="ECO:0000259" key="7">
    <source>
        <dbReference type="PROSITE" id="PS51918"/>
    </source>
</evidence>
<dbReference type="Gene3D" id="3.20.20.70">
    <property type="entry name" value="Aldolase class I"/>
    <property type="match status" value="1"/>
</dbReference>
<dbReference type="InterPro" id="IPR013785">
    <property type="entry name" value="Aldolase_TIM"/>
</dbReference>
<organism evidence="8 9">
    <name type="scientific">Desulforhopalus singaporensis</name>
    <dbReference type="NCBI Taxonomy" id="91360"/>
    <lineage>
        <taxon>Bacteria</taxon>
        <taxon>Pseudomonadati</taxon>
        <taxon>Thermodesulfobacteriota</taxon>
        <taxon>Desulfobulbia</taxon>
        <taxon>Desulfobulbales</taxon>
        <taxon>Desulfocapsaceae</taxon>
        <taxon>Desulforhopalus</taxon>
    </lineage>
</organism>
<dbReference type="OrthoDB" id="9782387at2"/>
<dbReference type="SUPFAM" id="SSF102114">
    <property type="entry name" value="Radical SAM enzymes"/>
    <property type="match status" value="1"/>
</dbReference>
<reference evidence="8 9" key="1">
    <citation type="submission" date="2016-10" db="EMBL/GenBank/DDBJ databases">
        <authorList>
            <person name="de Groot N.N."/>
        </authorList>
    </citation>
    <scope>NUCLEOTIDE SEQUENCE [LARGE SCALE GENOMIC DNA]</scope>
    <source>
        <strain evidence="8 9">DSM 12130</strain>
    </source>
</reference>
<keyword evidence="9" id="KW-1185">Reference proteome</keyword>
<dbReference type="GO" id="GO:0046872">
    <property type="term" value="F:metal ion binding"/>
    <property type="evidence" value="ECO:0007669"/>
    <property type="project" value="UniProtKB-KW"/>
</dbReference>
<keyword evidence="2" id="KW-0004">4Fe-4S</keyword>
<dbReference type="Pfam" id="PF13186">
    <property type="entry name" value="SPASM"/>
    <property type="match status" value="1"/>
</dbReference>
<dbReference type="SFLD" id="SFLDS00029">
    <property type="entry name" value="Radical_SAM"/>
    <property type="match status" value="1"/>
</dbReference>
<dbReference type="InterPro" id="IPR023885">
    <property type="entry name" value="4Fe4S-binding_SPASM_dom"/>
</dbReference>
<accession>A0A1H0T463</accession>
<evidence type="ECO:0000313" key="8">
    <source>
        <dbReference type="EMBL" id="SDP48823.1"/>
    </source>
</evidence>
<name>A0A1H0T463_9BACT</name>